<sequence>MTTTIRATYDRPFGFLALHRHSRLVLAAGWVTDPEPYREDEEDY</sequence>
<evidence type="ECO:0000313" key="2">
    <source>
        <dbReference type="Proteomes" id="UP001376459"/>
    </source>
</evidence>
<keyword evidence="2" id="KW-1185">Reference proteome</keyword>
<name>A0ABU8UPY6_9ACTN</name>
<organism evidence="1 2">
    <name type="scientific">Streptomyces machairae</name>
    <dbReference type="NCBI Taxonomy" id="3134109"/>
    <lineage>
        <taxon>Bacteria</taxon>
        <taxon>Bacillati</taxon>
        <taxon>Actinomycetota</taxon>
        <taxon>Actinomycetes</taxon>
        <taxon>Kitasatosporales</taxon>
        <taxon>Streptomycetaceae</taxon>
        <taxon>Streptomyces</taxon>
    </lineage>
</organism>
<evidence type="ECO:0000313" key="1">
    <source>
        <dbReference type="EMBL" id="MEJ8670964.1"/>
    </source>
</evidence>
<gene>
    <name evidence="1" type="ORF">WKI71_28885</name>
</gene>
<proteinExistence type="predicted"/>
<dbReference type="EMBL" id="JBBKAK010000001">
    <property type="protein sequence ID" value="MEJ8670964.1"/>
    <property type="molecule type" value="Genomic_DNA"/>
</dbReference>
<accession>A0ABU8UPY6</accession>
<comment type="caution">
    <text evidence="1">The sequence shown here is derived from an EMBL/GenBank/DDBJ whole genome shotgun (WGS) entry which is preliminary data.</text>
</comment>
<dbReference type="Proteomes" id="UP001376459">
    <property type="component" value="Unassembled WGS sequence"/>
</dbReference>
<reference evidence="1 2" key="1">
    <citation type="submission" date="2024-03" db="EMBL/GenBank/DDBJ databases">
        <title>Novel Streptomyces species of biotechnological and ecological value are a feature of Machair soil.</title>
        <authorList>
            <person name="Prole J.R."/>
            <person name="Goodfellow M."/>
            <person name="Allenby N."/>
            <person name="Ward A.C."/>
        </authorList>
    </citation>
    <scope>NUCLEOTIDE SEQUENCE [LARGE SCALE GENOMIC DNA]</scope>
    <source>
        <strain evidence="1 2">MS1.AVA.1</strain>
    </source>
</reference>
<protein>
    <submittedName>
        <fullName evidence="1">Uncharacterized protein</fullName>
    </submittedName>
</protein>